<keyword evidence="2" id="KW-1185">Reference proteome</keyword>
<reference evidence="1 2" key="1">
    <citation type="submission" date="2024-01" db="EMBL/GenBank/DDBJ databases">
        <title>The genomes of 5 underutilized Papilionoideae crops provide insights into root nodulation and disease resistanc.</title>
        <authorList>
            <person name="Jiang F."/>
        </authorList>
    </citation>
    <scope>NUCLEOTIDE SEQUENCE [LARGE SCALE GENOMIC DNA]</scope>
    <source>
        <strain evidence="1">JINMINGXINNONG_FW02</strain>
        <tissue evidence="1">Leaves</tissue>
    </source>
</reference>
<comment type="caution">
    <text evidence="1">The sequence shown here is derived from an EMBL/GenBank/DDBJ whole genome shotgun (WGS) entry which is preliminary data.</text>
</comment>
<sequence>MECGQCLRYLEYHYEWLDICPEQGESSQPLKPSDDFLEKNIHSGTTKAFNSTETDISRNATKLKQRSSTDSNADLFPFEAKAFDSESNLCISSNALNTAKPHQNDKLSGSSQEAHNIVHKIHEALPNEDLNTSVSDTLVEGKEFGKRHDAVEHEKQQLQSYDEMEMEDNSKAANHLNPDVVMKDKELGEVKPMIAPTKAVLDLKNVNNEWHEFFHNSNRFAVGLLWLPVVLIYLMAYRFVSSHAEGAVTEYKRNMKSKFKLKLRYGLGRPKRKLEFNQIEANKPDSLRKFGETAEKCLADYGVDRPSMGDVLGIWSMLSNCKRLWFKDASASTAQFEGTNLDDLFGVSTSRVFSQLVKSEGR</sequence>
<protein>
    <submittedName>
        <fullName evidence="1">Uncharacterized protein</fullName>
    </submittedName>
</protein>
<dbReference type="AlphaFoldDB" id="A0AAN9LY40"/>
<organism evidence="1 2">
    <name type="scientific">Phaseolus coccineus</name>
    <name type="common">Scarlet runner bean</name>
    <name type="synonym">Phaseolus multiflorus</name>
    <dbReference type="NCBI Taxonomy" id="3886"/>
    <lineage>
        <taxon>Eukaryota</taxon>
        <taxon>Viridiplantae</taxon>
        <taxon>Streptophyta</taxon>
        <taxon>Embryophyta</taxon>
        <taxon>Tracheophyta</taxon>
        <taxon>Spermatophyta</taxon>
        <taxon>Magnoliopsida</taxon>
        <taxon>eudicotyledons</taxon>
        <taxon>Gunneridae</taxon>
        <taxon>Pentapetalae</taxon>
        <taxon>rosids</taxon>
        <taxon>fabids</taxon>
        <taxon>Fabales</taxon>
        <taxon>Fabaceae</taxon>
        <taxon>Papilionoideae</taxon>
        <taxon>50 kb inversion clade</taxon>
        <taxon>NPAAA clade</taxon>
        <taxon>indigoferoid/millettioid clade</taxon>
        <taxon>Phaseoleae</taxon>
        <taxon>Phaseolus</taxon>
    </lineage>
</organism>
<dbReference type="EMBL" id="JAYMYR010000009">
    <property type="protein sequence ID" value="KAK7342238.1"/>
    <property type="molecule type" value="Genomic_DNA"/>
</dbReference>
<gene>
    <name evidence="1" type="ORF">VNO80_25183</name>
</gene>
<proteinExistence type="predicted"/>
<name>A0AAN9LY40_PHACN</name>
<dbReference type="Proteomes" id="UP001374584">
    <property type="component" value="Unassembled WGS sequence"/>
</dbReference>
<evidence type="ECO:0000313" key="1">
    <source>
        <dbReference type="EMBL" id="KAK7342238.1"/>
    </source>
</evidence>
<accession>A0AAN9LY40</accession>
<evidence type="ECO:0000313" key="2">
    <source>
        <dbReference type="Proteomes" id="UP001374584"/>
    </source>
</evidence>